<dbReference type="Gene3D" id="1.10.10.10">
    <property type="entry name" value="Winged helix-like DNA-binding domain superfamily/Winged helix DNA-binding domain"/>
    <property type="match status" value="1"/>
</dbReference>
<dbReference type="EMBL" id="JBIVPC010000022">
    <property type="protein sequence ID" value="MFJ6040974.1"/>
    <property type="molecule type" value="Genomic_DNA"/>
</dbReference>
<evidence type="ECO:0000259" key="5">
    <source>
        <dbReference type="Pfam" id="PF08281"/>
    </source>
</evidence>
<dbReference type="InterPro" id="IPR036388">
    <property type="entry name" value="WH-like_DNA-bd_sf"/>
</dbReference>
<protein>
    <submittedName>
        <fullName evidence="6">Sigma-70 family RNA polymerase sigma factor</fullName>
    </submittedName>
</protein>
<dbReference type="SUPFAM" id="SSF88659">
    <property type="entry name" value="Sigma3 and sigma4 domains of RNA polymerase sigma factors"/>
    <property type="match status" value="1"/>
</dbReference>
<keyword evidence="2" id="KW-0805">Transcription regulation</keyword>
<gene>
    <name evidence="6" type="ORF">ACIQFM_32570</name>
</gene>
<evidence type="ECO:0000313" key="7">
    <source>
        <dbReference type="Proteomes" id="UP001617907"/>
    </source>
</evidence>
<sequence length="199" mass="22408">MNDNEHVEHASAAGGGDPIGVYTRLPLSYQALYLSDQTAFHDYAFVVLKDNEAAEEAVHTAMTRVQDNWNELLVESNMQQQVWAIMRQTVEEYRQDAEDRAAIARSLHTYRQGLGSLNSEQGVFEALAGLPPQQFDAVVMRYILQIKAQRIGWYMGISEQTVNYHCRQGKQRIEQAVPTLLKKDSDAITGDGSETDTKD</sequence>
<evidence type="ECO:0000256" key="2">
    <source>
        <dbReference type="ARBA" id="ARBA00023015"/>
    </source>
</evidence>
<evidence type="ECO:0000313" key="6">
    <source>
        <dbReference type="EMBL" id="MFJ6040974.1"/>
    </source>
</evidence>
<accession>A0ABW8HJQ8</accession>
<proteinExistence type="inferred from homology"/>
<dbReference type="PANTHER" id="PTHR43133:SF25">
    <property type="entry name" value="RNA POLYMERASE SIGMA FACTOR RFAY-RELATED"/>
    <property type="match status" value="1"/>
</dbReference>
<dbReference type="RefSeq" id="WP_051849785.1">
    <property type="nucleotide sequence ID" value="NZ_JBEOTR010000031.1"/>
</dbReference>
<dbReference type="Proteomes" id="UP001617907">
    <property type="component" value="Unassembled WGS sequence"/>
</dbReference>
<dbReference type="InterPro" id="IPR039425">
    <property type="entry name" value="RNA_pol_sigma-70-like"/>
</dbReference>
<name>A0ABW8HJQ8_9ACTN</name>
<dbReference type="PANTHER" id="PTHR43133">
    <property type="entry name" value="RNA POLYMERASE ECF-TYPE SIGMA FACTO"/>
    <property type="match status" value="1"/>
</dbReference>
<comment type="similarity">
    <text evidence="1">Belongs to the sigma-70 factor family. ECF subfamily.</text>
</comment>
<dbReference type="InterPro" id="IPR013324">
    <property type="entry name" value="RNA_pol_sigma_r3/r4-like"/>
</dbReference>
<keyword evidence="7" id="KW-1185">Reference proteome</keyword>
<dbReference type="InterPro" id="IPR013249">
    <property type="entry name" value="RNA_pol_sigma70_r4_t2"/>
</dbReference>
<dbReference type="Pfam" id="PF08281">
    <property type="entry name" value="Sigma70_r4_2"/>
    <property type="match status" value="1"/>
</dbReference>
<comment type="caution">
    <text evidence="6">The sequence shown here is derived from an EMBL/GenBank/DDBJ whole genome shotgun (WGS) entry which is preliminary data.</text>
</comment>
<keyword evidence="4" id="KW-0804">Transcription</keyword>
<keyword evidence="3" id="KW-0731">Sigma factor</keyword>
<feature type="domain" description="RNA polymerase sigma factor 70 region 4 type 2" evidence="5">
    <location>
        <begin position="125"/>
        <end position="173"/>
    </location>
</feature>
<evidence type="ECO:0000256" key="3">
    <source>
        <dbReference type="ARBA" id="ARBA00023082"/>
    </source>
</evidence>
<organism evidence="6 7">
    <name type="scientific">Streptomyces ardesiacus</name>
    <dbReference type="NCBI Taxonomy" id="285564"/>
    <lineage>
        <taxon>Bacteria</taxon>
        <taxon>Bacillati</taxon>
        <taxon>Actinomycetota</taxon>
        <taxon>Actinomycetes</taxon>
        <taxon>Kitasatosporales</taxon>
        <taxon>Streptomycetaceae</taxon>
        <taxon>Streptomyces</taxon>
    </lineage>
</organism>
<evidence type="ECO:0000256" key="1">
    <source>
        <dbReference type="ARBA" id="ARBA00010641"/>
    </source>
</evidence>
<evidence type="ECO:0000256" key="4">
    <source>
        <dbReference type="ARBA" id="ARBA00023163"/>
    </source>
</evidence>
<reference evidence="6 7" key="1">
    <citation type="submission" date="2024-10" db="EMBL/GenBank/DDBJ databases">
        <title>The Natural Products Discovery Center: Release of the First 8490 Sequenced Strains for Exploring Actinobacteria Biosynthetic Diversity.</title>
        <authorList>
            <person name="Kalkreuter E."/>
            <person name="Kautsar S.A."/>
            <person name="Yang D."/>
            <person name="Bader C.D."/>
            <person name="Teijaro C.N."/>
            <person name="Fluegel L."/>
            <person name="Davis C.M."/>
            <person name="Simpson J.R."/>
            <person name="Lauterbach L."/>
            <person name="Steele A.D."/>
            <person name="Gui C."/>
            <person name="Meng S."/>
            <person name="Li G."/>
            <person name="Viehrig K."/>
            <person name="Ye F."/>
            <person name="Su P."/>
            <person name="Kiefer A.F."/>
            <person name="Nichols A."/>
            <person name="Cepeda A.J."/>
            <person name="Yan W."/>
            <person name="Fan B."/>
            <person name="Jiang Y."/>
            <person name="Adhikari A."/>
            <person name="Zheng C.-J."/>
            <person name="Schuster L."/>
            <person name="Cowan T.M."/>
            <person name="Smanski M.J."/>
            <person name="Chevrette M.G."/>
            <person name="De Carvalho L.P.S."/>
            <person name="Shen B."/>
        </authorList>
    </citation>
    <scope>NUCLEOTIDE SEQUENCE [LARGE SCALE GENOMIC DNA]</scope>
    <source>
        <strain evidence="6 7">NPDC093086</strain>
    </source>
</reference>